<reference evidence="2 3" key="1">
    <citation type="journal article" date="2020" name="Front. Microbiol.">
        <title>Genetic Organization of the aprX-lipA2 Operon Affects the Proteolytic Potential of Pseudomonas Species in Milk.</title>
        <authorList>
            <person name="Maier C."/>
            <person name="Huptas C."/>
            <person name="von Neubeck M."/>
            <person name="Scherer S."/>
            <person name="Wenning M."/>
            <person name="Lucking G."/>
        </authorList>
    </citation>
    <scope>NUCLEOTIDE SEQUENCE [LARGE SCALE GENOMIC DNA]</scope>
    <source>
        <strain evidence="2 3">WS 4671</strain>
    </source>
</reference>
<dbReference type="RefSeq" id="WP_159440088.1">
    <property type="nucleotide sequence ID" value="NZ_CP149793.1"/>
</dbReference>
<feature type="domain" description="CHAT" evidence="1">
    <location>
        <begin position="457"/>
        <end position="589"/>
    </location>
</feature>
<dbReference type="PROSITE" id="PS50007">
    <property type="entry name" value="PIPLC_X_DOMAIN"/>
    <property type="match status" value="1"/>
</dbReference>
<proteinExistence type="predicted"/>
<gene>
    <name evidence="2" type="ORF">HBO43_31955</name>
</gene>
<dbReference type="Proteomes" id="UP000552560">
    <property type="component" value="Unassembled WGS sequence"/>
</dbReference>
<dbReference type="AlphaFoldDB" id="A0A7Y1A0E8"/>
<evidence type="ECO:0000259" key="1">
    <source>
        <dbReference type="Pfam" id="PF12770"/>
    </source>
</evidence>
<dbReference type="Pfam" id="PF12770">
    <property type="entry name" value="CHAT"/>
    <property type="match status" value="1"/>
</dbReference>
<protein>
    <submittedName>
        <fullName evidence="2">CHAT domain-containing protein</fullName>
    </submittedName>
</protein>
<dbReference type="EMBL" id="JAAQWE010000064">
    <property type="protein sequence ID" value="NMY01178.1"/>
    <property type="molecule type" value="Genomic_DNA"/>
</dbReference>
<sequence>MINNLSICYVIRESANTPSHFLRGSIFSNETIEAFKLISRLPISIPELLCTREETIRTRLDSIYHGRVIELISNHDQIPSLPYIFKVVFLDTAPPENHYMSNDILYISLNKDLANQAAPHIETLTTEVLRDFFFSKIQNKDPILRKLPDTYQIRKPIKVDFKITNNIYTYANIQTLNSVGIITEDTGKVTLAENDKTQNTENLIDIINHYRRAINSNLPSCAHFPSMDYLITDFSIDFEYSINSNKYSKHTLLRSGVPDHALIAESVTHARATTEIDTIPENKLILDYQSEQYFSSLINSLYAASTLTPEIKIDICNNDLMKIISSMRDHVGNKSSAKIHKLASDFSETVLSKSNALLDYISYSLNKQIKIISNFPLEWTNLNGLPLMIRHNTSRVFTSPGIIREKLTLNNHECKLTIDDFNKILVISSFPADDDISADMSQELEKTVNLFNDPRYKALTEHLAKNEIYTTNFESEIIFEVVKNKNELIQSLNKHRYAIVVFDMHGGHGKDGHGFLQLSEGIIYPQDLINNAQIPPIVILSSCDTSPADRNHFNVANAFLCAGAKTVLASTYTILSSEAANYIAKLYKRIKLYLPERILSEKRSLRWSDFMTGLNRRVYFENFLIHISKKYKVVSKKQINEIGSHISSVLEAHPDNFYEGVLFFFNEIAGLSNELILDELTNHFTFTECMNYVQIGFPEKILIHAEDMSFTEHA</sequence>
<dbReference type="InterPro" id="IPR024983">
    <property type="entry name" value="CHAT_dom"/>
</dbReference>
<organism evidence="2 3">
    <name type="scientific">Pseudomonas veronii</name>
    <dbReference type="NCBI Taxonomy" id="76761"/>
    <lineage>
        <taxon>Bacteria</taxon>
        <taxon>Pseudomonadati</taxon>
        <taxon>Pseudomonadota</taxon>
        <taxon>Gammaproteobacteria</taxon>
        <taxon>Pseudomonadales</taxon>
        <taxon>Pseudomonadaceae</taxon>
        <taxon>Pseudomonas</taxon>
    </lineage>
</organism>
<name>A0A7Y1A0E8_PSEVE</name>
<comment type="caution">
    <text evidence="2">The sequence shown here is derived from an EMBL/GenBank/DDBJ whole genome shotgun (WGS) entry which is preliminary data.</text>
</comment>
<accession>A0A7Y1A0E8</accession>
<evidence type="ECO:0000313" key="3">
    <source>
        <dbReference type="Proteomes" id="UP000552560"/>
    </source>
</evidence>
<evidence type="ECO:0000313" key="2">
    <source>
        <dbReference type="EMBL" id="NMY01178.1"/>
    </source>
</evidence>